<accession>A0ACC6Q1Z7</accession>
<proteinExistence type="predicted"/>
<protein>
    <submittedName>
        <fullName evidence="1">Alpha/beta fold hydrolase</fullName>
    </submittedName>
</protein>
<keyword evidence="1" id="KW-0378">Hydrolase</keyword>
<comment type="caution">
    <text evidence="1">The sequence shown here is derived from an EMBL/GenBank/DDBJ whole genome shotgun (WGS) entry which is preliminary data.</text>
</comment>
<reference evidence="1" key="1">
    <citation type="submission" date="2024-03" db="EMBL/GenBank/DDBJ databases">
        <title>Novel Streptomyces species of biotechnological and ecological value are a feature of Machair soil.</title>
        <authorList>
            <person name="Prole J.R."/>
            <person name="Goodfellow M."/>
            <person name="Allenby N."/>
            <person name="Ward A.C."/>
        </authorList>
    </citation>
    <scope>NUCLEOTIDE SEQUENCE</scope>
    <source>
        <strain evidence="1">MS2.AVA.5</strain>
    </source>
</reference>
<name>A0ACC6Q1Z7_9ACTN</name>
<sequence>MSRTLSKAESGDGTLIAYEQRGDGPPVVLVSGALCTSAAEAPLAGLLASRFSVFTYDRRGRGASGDTAPYAVEREIEDLAAVIGEAGGAASVHGTSSGAALALRAAAAGLPITQLSVYEPPYDPDEAPGAPPPPYEHRMRALLAENRRGEALAVFLGEMGMPPEALDAMRGTPMWTDVEAVAPTLVYDHEVMAGCGVPTAMLSGIGTRVMVVDGGMSPPFMREAARLAAQALPRGRHRTLTGQTHEVAPHVLAPLLLEFFSA</sequence>
<evidence type="ECO:0000313" key="2">
    <source>
        <dbReference type="Proteomes" id="UP001377168"/>
    </source>
</evidence>
<gene>
    <name evidence="1" type="ORF">WKI67_29990</name>
</gene>
<keyword evidence="2" id="KW-1185">Reference proteome</keyword>
<dbReference type="EMBL" id="JBBKAJ010000022">
    <property type="protein sequence ID" value="MEJ8637603.1"/>
    <property type="molecule type" value="Genomic_DNA"/>
</dbReference>
<dbReference type="Proteomes" id="UP001377168">
    <property type="component" value="Unassembled WGS sequence"/>
</dbReference>
<organism evidence="1 2">
    <name type="scientific">Streptomyces achmelvichensis</name>
    <dbReference type="NCBI Taxonomy" id="3134111"/>
    <lineage>
        <taxon>Bacteria</taxon>
        <taxon>Bacillati</taxon>
        <taxon>Actinomycetota</taxon>
        <taxon>Actinomycetes</taxon>
        <taxon>Kitasatosporales</taxon>
        <taxon>Streptomycetaceae</taxon>
        <taxon>Streptomyces</taxon>
    </lineage>
</organism>
<evidence type="ECO:0000313" key="1">
    <source>
        <dbReference type="EMBL" id="MEJ8637603.1"/>
    </source>
</evidence>